<evidence type="ECO:0000313" key="2">
    <source>
        <dbReference type="EMBL" id="TFZ80737.1"/>
    </source>
</evidence>
<feature type="region of interest" description="Disordered" evidence="1">
    <location>
        <begin position="156"/>
        <end position="178"/>
    </location>
</feature>
<keyword evidence="3" id="KW-1185">Reference proteome</keyword>
<dbReference type="RefSeq" id="WP_135282989.1">
    <property type="nucleotide sequence ID" value="NZ_SRIO01000051.1"/>
</dbReference>
<dbReference type="EMBL" id="SRIO01000051">
    <property type="protein sequence ID" value="TFZ80737.1"/>
    <property type="molecule type" value="Genomic_DNA"/>
</dbReference>
<gene>
    <name evidence="2" type="ORF">E4680_13720</name>
</gene>
<comment type="caution">
    <text evidence="2">The sequence shown here is derived from an EMBL/GenBank/DDBJ whole genome shotgun (WGS) entry which is preliminary data.</text>
</comment>
<name>A0A4Z0F490_9GAMM</name>
<evidence type="ECO:0000256" key="1">
    <source>
        <dbReference type="SAM" id="MobiDB-lite"/>
    </source>
</evidence>
<sequence length="216" mass="22789">MPIVQLQSEFAAALSIAPPEYTWATKPAAAGNSGKRITITGWMAPPSDWVSDGTYWLPVDGRAVVHAPRLVGAIAQNAAMAAVASVPTWQIPADMVSIPGLYIEANAECTVANASNISYRRIYCGISSKNHLIGGPEGNSTNNCFRLWGKTSRKPDGNWTTHGVNAQPINESLSGTDTSTSEDLAISSIGMWYRGGNPDGSEILSIHSFSLAVGVG</sequence>
<evidence type="ECO:0000313" key="3">
    <source>
        <dbReference type="Proteomes" id="UP000297890"/>
    </source>
</evidence>
<reference evidence="2 3" key="1">
    <citation type="journal article" date="2019" name="ISME J.">
        <title>Candidatus Macondimonas diazotrophica, a novel gammaproteobacterial genus dominating crude-oil-contaminated coastal sediments.</title>
        <authorList>
            <person name="Karthikeyan S."/>
            <person name="Konstantinidis K."/>
        </authorList>
    </citation>
    <scope>NUCLEOTIDE SEQUENCE [LARGE SCALE GENOMIC DNA]</scope>
    <source>
        <strain evidence="2 3">KTK01</strain>
    </source>
</reference>
<proteinExistence type="predicted"/>
<dbReference type="AlphaFoldDB" id="A0A4Z0F490"/>
<accession>A0A4Z0F490</accession>
<dbReference type="Proteomes" id="UP000297890">
    <property type="component" value="Unassembled WGS sequence"/>
</dbReference>
<feature type="compositionally biased region" description="Polar residues" evidence="1">
    <location>
        <begin position="158"/>
        <end position="178"/>
    </location>
</feature>
<protein>
    <submittedName>
        <fullName evidence="2">Uncharacterized protein</fullName>
    </submittedName>
</protein>
<organism evidence="2 3">
    <name type="scientific">Candidatus Macondimonas diazotrophica</name>
    <dbReference type="NCBI Taxonomy" id="2305248"/>
    <lineage>
        <taxon>Bacteria</taxon>
        <taxon>Pseudomonadati</taxon>
        <taxon>Pseudomonadota</taxon>
        <taxon>Gammaproteobacteria</taxon>
        <taxon>Chromatiales</taxon>
        <taxon>Ectothiorhodospiraceae</taxon>
        <taxon>Candidatus Macondimonas</taxon>
    </lineage>
</organism>